<dbReference type="STRING" id="990712.SAMN05216257_104225"/>
<dbReference type="AlphaFoldDB" id="A0A1G9EB10"/>
<keyword evidence="3" id="KW-1185">Reference proteome</keyword>
<keyword evidence="2" id="KW-0282">Flagellum</keyword>
<name>A0A1G9EB10_9RHOB</name>
<reference evidence="3" key="1">
    <citation type="submission" date="2016-10" db="EMBL/GenBank/DDBJ databases">
        <authorList>
            <person name="Varghese N."/>
            <person name="Submissions S."/>
        </authorList>
    </citation>
    <scope>NUCLEOTIDE SEQUENCE [LARGE SCALE GENOMIC DNA]</scope>
    <source>
        <strain evidence="3">CGMCC 1.10789</strain>
    </source>
</reference>
<dbReference type="Proteomes" id="UP000199328">
    <property type="component" value="Unassembled WGS sequence"/>
</dbReference>
<proteinExistence type="predicted"/>
<evidence type="ECO:0000313" key="3">
    <source>
        <dbReference type="Proteomes" id="UP000199328"/>
    </source>
</evidence>
<dbReference type="RefSeq" id="WP_092500440.1">
    <property type="nucleotide sequence ID" value="NZ_FNFV01000004.1"/>
</dbReference>
<accession>A0A1G9EB10</accession>
<evidence type="ECO:0000313" key="2">
    <source>
        <dbReference type="EMBL" id="SDK73277.1"/>
    </source>
</evidence>
<dbReference type="OrthoDB" id="7870971at2"/>
<gene>
    <name evidence="2" type="ORF">SAMN05216257_104225</name>
</gene>
<keyword evidence="2" id="KW-0969">Cilium</keyword>
<organism evidence="2 3">
    <name type="scientific">Meinhardsimonia xiamenensis</name>
    <dbReference type="NCBI Taxonomy" id="990712"/>
    <lineage>
        <taxon>Bacteria</taxon>
        <taxon>Pseudomonadati</taxon>
        <taxon>Pseudomonadota</taxon>
        <taxon>Alphaproteobacteria</taxon>
        <taxon>Rhodobacterales</taxon>
        <taxon>Paracoccaceae</taxon>
        <taxon>Meinhardsimonia</taxon>
    </lineage>
</organism>
<evidence type="ECO:0000256" key="1">
    <source>
        <dbReference type="SAM" id="MobiDB-lite"/>
    </source>
</evidence>
<protein>
    <submittedName>
        <fullName evidence="2">Flagellar assembly protein FliH</fullName>
    </submittedName>
</protein>
<feature type="compositionally biased region" description="Low complexity" evidence="1">
    <location>
        <begin position="17"/>
        <end position="34"/>
    </location>
</feature>
<sequence>MCAAVLLEEFAQEPGRPGSDAEPPAGGSPSAAQSLQPTSVQEACASRTWEQGYQAGWDDAVRAEAESRQRIGAELARSLQEISFTFFEARAEVSAALQPLLRQMVEAVFPAVVADALALALSEQIDELLLEASPGLELVVAPGAWPAIAERFAERLPPSVTIVEAASLAEGQAYLRAARRERLIDVNAAIKAVRTAVEAFFEQQREEKAANA</sequence>
<feature type="region of interest" description="Disordered" evidence="1">
    <location>
        <begin position="11"/>
        <end position="41"/>
    </location>
</feature>
<dbReference type="EMBL" id="FNFV01000004">
    <property type="protein sequence ID" value="SDK73277.1"/>
    <property type="molecule type" value="Genomic_DNA"/>
</dbReference>
<keyword evidence="2" id="KW-0966">Cell projection</keyword>